<evidence type="ECO:0000313" key="2">
    <source>
        <dbReference type="EMBL" id="KAJ7691198.1"/>
    </source>
</evidence>
<sequence length="146" mass="16543">MWLHWPSAFPETCGPRNLNPNKTDAYGMQEGVLERAHVQNAQRLEQPETENGPDPTAMSGQMQNVSRPVMAWDDRNPFLTPMRNIDKPEPGVTDNTSQDEHINELYEDSPVIETEEEMNAKFAQEWEEAMAAARLPPQPPPQPPLP</sequence>
<dbReference type="Proteomes" id="UP001221757">
    <property type="component" value="Unassembled WGS sequence"/>
</dbReference>
<evidence type="ECO:0000313" key="3">
    <source>
        <dbReference type="Proteomes" id="UP001221757"/>
    </source>
</evidence>
<feature type="region of interest" description="Disordered" evidence="1">
    <location>
        <begin position="74"/>
        <end position="98"/>
    </location>
</feature>
<organism evidence="2 3">
    <name type="scientific">Mycena rosella</name>
    <name type="common">Pink bonnet</name>
    <name type="synonym">Agaricus rosellus</name>
    <dbReference type="NCBI Taxonomy" id="1033263"/>
    <lineage>
        <taxon>Eukaryota</taxon>
        <taxon>Fungi</taxon>
        <taxon>Dikarya</taxon>
        <taxon>Basidiomycota</taxon>
        <taxon>Agaricomycotina</taxon>
        <taxon>Agaricomycetes</taxon>
        <taxon>Agaricomycetidae</taxon>
        <taxon>Agaricales</taxon>
        <taxon>Marasmiineae</taxon>
        <taxon>Mycenaceae</taxon>
        <taxon>Mycena</taxon>
    </lineage>
</organism>
<reference evidence="2" key="1">
    <citation type="submission" date="2023-03" db="EMBL/GenBank/DDBJ databases">
        <title>Massive genome expansion in bonnet fungi (Mycena s.s.) driven by repeated elements and novel gene families across ecological guilds.</title>
        <authorList>
            <consortium name="Lawrence Berkeley National Laboratory"/>
            <person name="Harder C.B."/>
            <person name="Miyauchi S."/>
            <person name="Viragh M."/>
            <person name="Kuo A."/>
            <person name="Thoen E."/>
            <person name="Andreopoulos B."/>
            <person name="Lu D."/>
            <person name="Skrede I."/>
            <person name="Drula E."/>
            <person name="Henrissat B."/>
            <person name="Morin E."/>
            <person name="Kohler A."/>
            <person name="Barry K."/>
            <person name="LaButti K."/>
            <person name="Morin E."/>
            <person name="Salamov A."/>
            <person name="Lipzen A."/>
            <person name="Mereny Z."/>
            <person name="Hegedus B."/>
            <person name="Baldrian P."/>
            <person name="Stursova M."/>
            <person name="Weitz H."/>
            <person name="Taylor A."/>
            <person name="Grigoriev I.V."/>
            <person name="Nagy L.G."/>
            <person name="Martin F."/>
            <person name="Kauserud H."/>
        </authorList>
    </citation>
    <scope>NUCLEOTIDE SEQUENCE</scope>
    <source>
        <strain evidence="2">CBHHK067</strain>
    </source>
</reference>
<evidence type="ECO:0000256" key="1">
    <source>
        <dbReference type="SAM" id="MobiDB-lite"/>
    </source>
</evidence>
<comment type="caution">
    <text evidence="2">The sequence shown here is derived from an EMBL/GenBank/DDBJ whole genome shotgun (WGS) entry which is preliminary data.</text>
</comment>
<accession>A0AAD7GJR8</accession>
<keyword evidence="3" id="KW-1185">Reference proteome</keyword>
<dbReference type="EMBL" id="JARKIE010000060">
    <property type="protein sequence ID" value="KAJ7691198.1"/>
    <property type="molecule type" value="Genomic_DNA"/>
</dbReference>
<feature type="region of interest" description="Disordered" evidence="1">
    <location>
        <begin position="39"/>
        <end position="61"/>
    </location>
</feature>
<name>A0AAD7GJR8_MYCRO</name>
<proteinExistence type="predicted"/>
<protein>
    <submittedName>
        <fullName evidence="2">Uncharacterized protein</fullName>
    </submittedName>
</protein>
<dbReference type="AlphaFoldDB" id="A0AAD7GJR8"/>
<gene>
    <name evidence="2" type="ORF">B0H17DRAFT_1133968</name>
</gene>
<feature type="region of interest" description="Disordered" evidence="1">
    <location>
        <begin position="1"/>
        <end position="21"/>
    </location>
</feature>